<protein>
    <submittedName>
        <fullName evidence="2">Uncharacterized protein</fullName>
    </submittedName>
</protein>
<proteinExistence type="predicted"/>
<sequence>MRALTIAVIDTQRLVKEAQRSMVEARAAIDDGVSQIADLAAALDAVRRAANALSDEPTPLYGHAAKLEEEIAGRLRRAHATNEADAAIREKALLMFIANPPGAAEEDENAGGLSDRLGSSWADASGPADRDAMLRRQGDAQTIGAEL</sequence>
<comment type="caution">
    <text evidence="2">The sequence shown here is derived from an EMBL/GenBank/DDBJ whole genome shotgun (WGS) entry which is preliminary data.</text>
</comment>
<evidence type="ECO:0000313" key="3">
    <source>
        <dbReference type="Proteomes" id="UP000241808"/>
    </source>
</evidence>
<dbReference type="Proteomes" id="UP000241808">
    <property type="component" value="Unassembled WGS sequence"/>
</dbReference>
<keyword evidence="3" id="KW-1185">Reference proteome</keyword>
<feature type="region of interest" description="Disordered" evidence="1">
    <location>
        <begin position="104"/>
        <end position="130"/>
    </location>
</feature>
<evidence type="ECO:0000256" key="1">
    <source>
        <dbReference type="SAM" id="MobiDB-lite"/>
    </source>
</evidence>
<dbReference type="RefSeq" id="WP_146167448.1">
    <property type="nucleotide sequence ID" value="NZ_PZZL01000042.1"/>
</dbReference>
<gene>
    <name evidence="2" type="ORF">C8P69_1421</name>
</gene>
<dbReference type="AlphaFoldDB" id="A0A2T4YLF2"/>
<dbReference type="EMBL" id="PZZL01000042">
    <property type="protein sequence ID" value="PTM43836.1"/>
    <property type="molecule type" value="Genomic_DNA"/>
</dbReference>
<evidence type="ECO:0000313" key="2">
    <source>
        <dbReference type="EMBL" id="PTM43836.1"/>
    </source>
</evidence>
<accession>A0A2T4YLF2</accession>
<reference evidence="2 3" key="1">
    <citation type="submission" date="2018-04" db="EMBL/GenBank/DDBJ databases">
        <title>Genomic Encyclopedia of Archaeal and Bacterial Type Strains, Phase II (KMG-II): from individual species to whole genera.</title>
        <authorList>
            <person name="Goeker M."/>
        </authorList>
    </citation>
    <scope>NUCLEOTIDE SEQUENCE [LARGE SCALE GENOMIC DNA]</scope>
    <source>
        <strain evidence="2 3">DSM 25521</strain>
    </source>
</reference>
<name>A0A2T4YLF2_9HYPH</name>
<organism evidence="2 3">
    <name type="scientific">Phreatobacter oligotrophus</name>
    <dbReference type="NCBI Taxonomy" id="1122261"/>
    <lineage>
        <taxon>Bacteria</taxon>
        <taxon>Pseudomonadati</taxon>
        <taxon>Pseudomonadota</taxon>
        <taxon>Alphaproteobacteria</taxon>
        <taxon>Hyphomicrobiales</taxon>
        <taxon>Phreatobacteraceae</taxon>
        <taxon>Phreatobacter</taxon>
    </lineage>
</organism>